<dbReference type="InterPro" id="IPR001647">
    <property type="entry name" value="HTH_TetR"/>
</dbReference>
<dbReference type="InterPro" id="IPR009057">
    <property type="entry name" value="Homeodomain-like_sf"/>
</dbReference>
<dbReference type="InterPro" id="IPR039538">
    <property type="entry name" value="BetI_C"/>
</dbReference>
<dbReference type="NCBIfam" id="NF001978">
    <property type="entry name" value="PRK00767.1"/>
    <property type="match status" value="1"/>
</dbReference>
<evidence type="ECO:0000313" key="8">
    <source>
        <dbReference type="EMBL" id="SFV26096.1"/>
    </source>
</evidence>
<accession>A0A1I7MUS4</accession>
<dbReference type="OrthoDB" id="9809265at2"/>
<dbReference type="Gene3D" id="1.10.357.10">
    <property type="entry name" value="Tetracycline Repressor, domain 2"/>
    <property type="match status" value="1"/>
</dbReference>
<dbReference type="InterPro" id="IPR015590">
    <property type="entry name" value="Aldehyde_DH_dom"/>
</dbReference>
<dbReference type="PANTHER" id="PTHR11699">
    <property type="entry name" value="ALDEHYDE DEHYDROGENASE-RELATED"/>
    <property type="match status" value="1"/>
</dbReference>
<evidence type="ECO:0000259" key="7">
    <source>
        <dbReference type="PROSITE" id="PS50977"/>
    </source>
</evidence>
<protein>
    <submittedName>
        <fullName evidence="8">Transcriptional repressor BetI</fullName>
    </submittedName>
</protein>
<dbReference type="InterPro" id="IPR016161">
    <property type="entry name" value="Ald_DH/histidinol_DH"/>
</dbReference>
<evidence type="ECO:0000256" key="6">
    <source>
        <dbReference type="PROSITE-ProRule" id="PRU00335"/>
    </source>
</evidence>
<name>A0A1I7MUS4_9HYPH</name>
<evidence type="ECO:0000256" key="3">
    <source>
        <dbReference type="ARBA" id="ARBA00023015"/>
    </source>
</evidence>
<dbReference type="Gene3D" id="3.40.605.10">
    <property type="entry name" value="Aldehyde Dehydrogenase, Chain A, domain 1"/>
    <property type="match status" value="1"/>
</dbReference>
<feature type="domain" description="HTH tetR-type" evidence="7">
    <location>
        <begin position="23"/>
        <end position="83"/>
    </location>
</feature>
<dbReference type="EMBL" id="FPCH01000001">
    <property type="protein sequence ID" value="SFV26096.1"/>
    <property type="molecule type" value="Genomic_DNA"/>
</dbReference>
<dbReference type="Pfam" id="PF00171">
    <property type="entry name" value="Aldedh"/>
    <property type="match status" value="2"/>
</dbReference>
<evidence type="ECO:0000256" key="1">
    <source>
        <dbReference type="ARBA" id="ARBA00022491"/>
    </source>
</evidence>
<evidence type="ECO:0000313" key="9">
    <source>
        <dbReference type="Proteomes" id="UP000199423"/>
    </source>
</evidence>
<reference evidence="9" key="1">
    <citation type="submission" date="2016-10" db="EMBL/GenBank/DDBJ databases">
        <authorList>
            <person name="Varghese N."/>
            <person name="Submissions S."/>
        </authorList>
    </citation>
    <scope>NUCLEOTIDE SEQUENCE [LARGE SCALE GENOMIC DNA]</scope>
    <source>
        <strain evidence="9">DSM 1565</strain>
    </source>
</reference>
<dbReference type="SUPFAM" id="SSF53720">
    <property type="entry name" value="ALDH-like"/>
    <property type="match status" value="1"/>
</dbReference>
<keyword evidence="5" id="KW-0804">Transcription</keyword>
<evidence type="ECO:0000256" key="2">
    <source>
        <dbReference type="ARBA" id="ARBA00023002"/>
    </source>
</evidence>
<sequence>MNGDMGERRSEYIRLEQLRSFEAERRRHLIMATIETVSKVGFKSASLSEIAIKAGVSQSLFAHYFGDKDGLLEATLRFMAARLSFATAARMREARTPLQRVLAVPEAALDAEQFDPRTSAVWLAFWGKIAHSEPYRRVQSIYQRRMRSNLRHGLRSLVAPARVDVCATLIAATIDGLWLQSHATGRADAAKARAIVSNLVNLLVEKTEFVEFDAASPPIVMTASERLNSDAVISNASGALLTLRTTNGERRSQSLQKLALLLRSEIRSIARLQARDTGRPVGEIERFDMPQVISSFERAAELASRPQQVRHGFEETVFGYLEREPVGVVVANAHWNSPLLTGSEIAAPALALANAVIICVPGARSRAVDRLCSFAHEVGIPDAALKSVGGHVAEGLLRRPDVLTAGRGGLAKSAVIVLEDADLDLAAESLVRGPRSWARSRSFSETLLFVSERARTGFIARLREKVATLAVGNPLDIETEVGSLPSKRHLAEALTRIQEARNAGAELRLGGRELENYRGRAAILKPTILDCCNTEMRIVRESLYCPVFLVIPFKEDEEVELKLRAIGPNLSLGIFGRDLTRIWRVARNTQAAICRVNDARKTISTVKDDWLEGHSREELLNRLCRTRRILASGDGLRPISPT</sequence>
<evidence type="ECO:0000256" key="4">
    <source>
        <dbReference type="ARBA" id="ARBA00023125"/>
    </source>
</evidence>
<dbReference type="PROSITE" id="PS50977">
    <property type="entry name" value="HTH_TETR_2"/>
    <property type="match status" value="1"/>
</dbReference>
<dbReference type="GO" id="GO:0016620">
    <property type="term" value="F:oxidoreductase activity, acting on the aldehyde or oxo group of donors, NAD or NADP as acceptor"/>
    <property type="evidence" value="ECO:0007669"/>
    <property type="project" value="InterPro"/>
</dbReference>
<keyword evidence="3" id="KW-0805">Transcription regulation</keyword>
<dbReference type="InterPro" id="IPR036271">
    <property type="entry name" value="Tet_transcr_reg_TetR-rel_C_sf"/>
</dbReference>
<dbReference type="GO" id="GO:0003677">
    <property type="term" value="F:DNA binding"/>
    <property type="evidence" value="ECO:0007669"/>
    <property type="project" value="UniProtKB-UniRule"/>
</dbReference>
<dbReference type="SUPFAM" id="SSF46689">
    <property type="entry name" value="Homeodomain-like"/>
    <property type="match status" value="1"/>
</dbReference>
<organism evidence="8 9">
    <name type="scientific">Hyphomicrobium facile</name>
    <dbReference type="NCBI Taxonomy" id="51670"/>
    <lineage>
        <taxon>Bacteria</taxon>
        <taxon>Pseudomonadati</taxon>
        <taxon>Pseudomonadota</taxon>
        <taxon>Alphaproteobacteria</taxon>
        <taxon>Hyphomicrobiales</taxon>
        <taxon>Hyphomicrobiaceae</taxon>
        <taxon>Hyphomicrobium</taxon>
    </lineage>
</organism>
<proteinExistence type="predicted"/>
<dbReference type="AlphaFoldDB" id="A0A1I7MUS4"/>
<keyword evidence="2" id="KW-0560">Oxidoreductase</keyword>
<keyword evidence="1" id="KW-0678">Repressor</keyword>
<gene>
    <name evidence="8" type="ORF">SAMN04488557_0324</name>
</gene>
<keyword evidence="9" id="KW-1185">Reference proteome</keyword>
<dbReference type="Gene3D" id="3.40.309.10">
    <property type="entry name" value="Aldehyde Dehydrogenase, Chain A, domain 2"/>
    <property type="match status" value="1"/>
</dbReference>
<dbReference type="STRING" id="51670.SAMN04488557_0324"/>
<dbReference type="Pfam" id="PF00440">
    <property type="entry name" value="TetR_N"/>
    <property type="match status" value="1"/>
</dbReference>
<dbReference type="Proteomes" id="UP000199423">
    <property type="component" value="Unassembled WGS sequence"/>
</dbReference>
<dbReference type="Pfam" id="PF13977">
    <property type="entry name" value="TetR_C_6"/>
    <property type="match status" value="1"/>
</dbReference>
<dbReference type="InterPro" id="IPR016163">
    <property type="entry name" value="Ald_DH_C"/>
</dbReference>
<dbReference type="InterPro" id="IPR016162">
    <property type="entry name" value="Ald_DH_N"/>
</dbReference>
<dbReference type="SUPFAM" id="SSF48498">
    <property type="entry name" value="Tetracyclin repressor-like, C-terminal domain"/>
    <property type="match status" value="1"/>
</dbReference>
<evidence type="ECO:0000256" key="5">
    <source>
        <dbReference type="ARBA" id="ARBA00023163"/>
    </source>
</evidence>
<dbReference type="RefSeq" id="WP_092863281.1">
    <property type="nucleotide sequence ID" value="NZ_FPCH01000001.1"/>
</dbReference>
<feature type="DNA-binding region" description="H-T-H motif" evidence="6">
    <location>
        <begin position="46"/>
        <end position="65"/>
    </location>
</feature>
<keyword evidence="4 6" id="KW-0238">DNA-binding</keyword>